<dbReference type="PANTHER" id="PTHR43675:SF1">
    <property type="entry name" value="RIKEN CDNA 2700097O09 GENE"/>
    <property type="match status" value="1"/>
</dbReference>
<accession>A0AAV7MHW8</accession>
<dbReference type="Gene3D" id="3.40.50.150">
    <property type="entry name" value="Vaccinia Virus protein VP39"/>
    <property type="match status" value="1"/>
</dbReference>
<dbReference type="PANTHER" id="PTHR43675">
    <property type="entry name" value="ARSENITE METHYLTRANSFERASE"/>
    <property type="match status" value="1"/>
</dbReference>
<gene>
    <name evidence="1" type="ORF">NDU88_000416</name>
</gene>
<organism evidence="1 2">
    <name type="scientific">Pleurodeles waltl</name>
    <name type="common">Iberian ribbed newt</name>
    <dbReference type="NCBI Taxonomy" id="8319"/>
    <lineage>
        <taxon>Eukaryota</taxon>
        <taxon>Metazoa</taxon>
        <taxon>Chordata</taxon>
        <taxon>Craniata</taxon>
        <taxon>Vertebrata</taxon>
        <taxon>Euteleostomi</taxon>
        <taxon>Amphibia</taxon>
        <taxon>Batrachia</taxon>
        <taxon>Caudata</taxon>
        <taxon>Salamandroidea</taxon>
        <taxon>Salamandridae</taxon>
        <taxon>Pleurodelinae</taxon>
        <taxon>Pleurodeles</taxon>
    </lineage>
</organism>
<dbReference type="EMBL" id="JANPWB010000013">
    <property type="protein sequence ID" value="KAJ1102982.1"/>
    <property type="molecule type" value="Genomic_DNA"/>
</dbReference>
<dbReference type="SUPFAM" id="SSF53335">
    <property type="entry name" value="S-adenosyl-L-methionine-dependent methyltransferases"/>
    <property type="match status" value="1"/>
</dbReference>
<sequence>MDVPSALSALRSLLRGVSARALPGVLHSIREDDFEDLLQSNEDAVLRSIADELRQALPTDAMLSSEHQAMEKMQQSTKPVVHMDAFLYEDSLVDQLCEEGTMSRHYCLSCGSRKTAPLEFISHSLSLVELKFLFQHVLPDLTGKMLLDVGSRLGAVLFGGALYSSAARLIGVEMNKEFCELQEKMIHKYHFTDRIQVLHADICTQASLLQDADVIVLHNVFEYFLDEKAQTRAWTCISSHARKKGAFLVTVPALEESLTKFKTGIDLRAWVEEIQLDYNVYLGPDTDNEALESIHVYQPALGQSLVGVLGSSACTGTEPRGAPWIFSLRWDRAWGDPWIFSLHWDKAWGDPWIFSLRWDRASRASLDLQPALGQSLGVPLGLQLALGQGLGGPLDLQPALGQSLAGPLDLQLALGQSLGGTLGSSACTGTEPRGDPWIFSLHWDRAWWGPLGQSLVGTLGSSVCAVTEPGGDPWIFSLRWYRAWGTLGSSACTGTEPGRTLGSSACTGTEPGGTLGSSACTGTRPGGEPLDLQPALVQSLGDPWIFSLHWE</sequence>
<proteinExistence type="predicted"/>
<comment type="caution">
    <text evidence="1">The sequence shown here is derived from an EMBL/GenBank/DDBJ whole genome shotgun (WGS) entry which is preliminary data.</text>
</comment>
<dbReference type="InterPro" id="IPR026669">
    <property type="entry name" value="Arsenite_MeTrfase-like"/>
</dbReference>
<dbReference type="AlphaFoldDB" id="A0AAV7MHW8"/>
<dbReference type="InterPro" id="IPR029063">
    <property type="entry name" value="SAM-dependent_MTases_sf"/>
</dbReference>
<evidence type="ECO:0008006" key="3">
    <source>
        <dbReference type="Google" id="ProtNLM"/>
    </source>
</evidence>
<name>A0AAV7MHW8_PLEWA</name>
<keyword evidence="2" id="KW-1185">Reference proteome</keyword>
<dbReference type="GO" id="GO:0008168">
    <property type="term" value="F:methyltransferase activity"/>
    <property type="evidence" value="ECO:0007669"/>
    <property type="project" value="TreeGrafter"/>
</dbReference>
<evidence type="ECO:0000313" key="1">
    <source>
        <dbReference type="EMBL" id="KAJ1102982.1"/>
    </source>
</evidence>
<evidence type="ECO:0000313" key="2">
    <source>
        <dbReference type="Proteomes" id="UP001066276"/>
    </source>
</evidence>
<dbReference type="Proteomes" id="UP001066276">
    <property type="component" value="Chromosome 9"/>
</dbReference>
<protein>
    <recommendedName>
        <fullName evidence="3">Methyltransferase type 11 domain-containing protein</fullName>
    </recommendedName>
</protein>
<reference evidence="1" key="1">
    <citation type="journal article" date="2022" name="bioRxiv">
        <title>Sequencing and chromosome-scale assembly of the giantPleurodeles waltlgenome.</title>
        <authorList>
            <person name="Brown T."/>
            <person name="Elewa A."/>
            <person name="Iarovenko S."/>
            <person name="Subramanian E."/>
            <person name="Araus A.J."/>
            <person name="Petzold A."/>
            <person name="Susuki M."/>
            <person name="Suzuki K.-i.T."/>
            <person name="Hayashi T."/>
            <person name="Toyoda A."/>
            <person name="Oliveira C."/>
            <person name="Osipova E."/>
            <person name="Leigh N.D."/>
            <person name="Simon A."/>
            <person name="Yun M.H."/>
        </authorList>
    </citation>
    <scope>NUCLEOTIDE SEQUENCE</scope>
    <source>
        <strain evidence="1">20211129_DDA</strain>
        <tissue evidence="1">Liver</tissue>
    </source>
</reference>